<proteinExistence type="predicted"/>
<dbReference type="HOGENOM" id="CLU_124623_0_0_1"/>
<gene>
    <name evidence="2" type="primary">Dgri\GH17228</name>
    <name evidence="2" type="ORF">Dgri_GH17228</name>
</gene>
<dbReference type="eggNOG" id="ENOG502TB71">
    <property type="taxonomic scope" value="Eukaryota"/>
</dbReference>
<sequence length="187" mass="18875">MQRHAEGHGHLWQKQAIVLNEQLQQQQQSLKTDSQAKAALSITQNSSATSSTAVEVAAAAAAAATTTTIATTTLTSSSSLDDLNAKSSTNAKGQPVGITGTSGLNAQEQSSLEVPVANSSGNVEAATPANIATAAAAAAAATTSTTTTTAAAAATTVCGKPNDWVVIPVFADIVKLALAERENCLQW</sequence>
<protein>
    <submittedName>
        <fullName evidence="2">GH17228</fullName>
    </submittedName>
</protein>
<feature type="compositionally biased region" description="Polar residues" evidence="1">
    <location>
        <begin position="99"/>
        <end position="115"/>
    </location>
</feature>
<dbReference type="OrthoDB" id="20825at2759"/>
<accession>B4K1L0</accession>
<dbReference type="EMBL" id="CH917471">
    <property type="protein sequence ID" value="EDW05116.1"/>
    <property type="molecule type" value="Genomic_DNA"/>
</dbReference>
<dbReference type="AlphaFoldDB" id="B4K1L0"/>
<evidence type="ECO:0000313" key="2">
    <source>
        <dbReference type="EMBL" id="EDW05116.1"/>
    </source>
</evidence>
<keyword evidence="3" id="KW-1185">Reference proteome</keyword>
<dbReference type="InParanoid" id="B4K1L0"/>
<feature type="region of interest" description="Disordered" evidence="1">
    <location>
        <begin position="79"/>
        <end position="115"/>
    </location>
</feature>
<dbReference type="PhylomeDB" id="B4K1L0"/>
<name>B4K1L0_DROGR</name>
<evidence type="ECO:0000313" key="3">
    <source>
        <dbReference type="Proteomes" id="UP000001070"/>
    </source>
</evidence>
<organism evidence="3">
    <name type="scientific">Drosophila grimshawi</name>
    <name type="common">Hawaiian fruit fly</name>
    <name type="synonym">Idiomyia grimshawi</name>
    <dbReference type="NCBI Taxonomy" id="7222"/>
    <lineage>
        <taxon>Eukaryota</taxon>
        <taxon>Metazoa</taxon>
        <taxon>Ecdysozoa</taxon>
        <taxon>Arthropoda</taxon>
        <taxon>Hexapoda</taxon>
        <taxon>Insecta</taxon>
        <taxon>Pterygota</taxon>
        <taxon>Neoptera</taxon>
        <taxon>Endopterygota</taxon>
        <taxon>Diptera</taxon>
        <taxon>Brachycera</taxon>
        <taxon>Muscomorpha</taxon>
        <taxon>Ephydroidea</taxon>
        <taxon>Drosophilidae</taxon>
        <taxon>Drosophila</taxon>
        <taxon>Hawaiian Drosophila</taxon>
    </lineage>
</organism>
<evidence type="ECO:0000256" key="1">
    <source>
        <dbReference type="SAM" id="MobiDB-lite"/>
    </source>
</evidence>
<dbReference type="Proteomes" id="UP000001070">
    <property type="component" value="Unassembled WGS sequence"/>
</dbReference>
<reference evidence="2 3" key="1">
    <citation type="journal article" date="2007" name="Nature">
        <title>Evolution of genes and genomes on the Drosophila phylogeny.</title>
        <authorList>
            <consortium name="Drosophila 12 Genomes Consortium"/>
            <person name="Clark A.G."/>
            <person name="Eisen M.B."/>
            <person name="Smith D.R."/>
            <person name="Bergman C.M."/>
            <person name="Oliver B."/>
            <person name="Markow T.A."/>
            <person name="Kaufman T.C."/>
            <person name="Kellis M."/>
            <person name="Gelbart W."/>
            <person name="Iyer V.N."/>
            <person name="Pollard D.A."/>
            <person name="Sackton T.B."/>
            <person name="Larracuente A.M."/>
            <person name="Singh N.D."/>
            <person name="Abad J.P."/>
            <person name="Abt D.N."/>
            <person name="Adryan B."/>
            <person name="Aguade M."/>
            <person name="Akashi H."/>
            <person name="Anderson W.W."/>
            <person name="Aquadro C.F."/>
            <person name="Ardell D.H."/>
            <person name="Arguello R."/>
            <person name="Artieri C.G."/>
            <person name="Barbash D.A."/>
            <person name="Barker D."/>
            <person name="Barsanti P."/>
            <person name="Batterham P."/>
            <person name="Batzoglou S."/>
            <person name="Begun D."/>
            <person name="Bhutkar A."/>
            <person name="Blanco E."/>
            <person name="Bosak S.A."/>
            <person name="Bradley R.K."/>
            <person name="Brand A.D."/>
            <person name="Brent M.R."/>
            <person name="Brooks A.N."/>
            <person name="Brown R.H."/>
            <person name="Butlin R.K."/>
            <person name="Caggese C."/>
            <person name="Calvi B.R."/>
            <person name="Bernardo de Carvalho A."/>
            <person name="Caspi A."/>
            <person name="Castrezana S."/>
            <person name="Celniker S.E."/>
            <person name="Chang J.L."/>
            <person name="Chapple C."/>
            <person name="Chatterji S."/>
            <person name="Chinwalla A."/>
            <person name="Civetta A."/>
            <person name="Clifton S.W."/>
            <person name="Comeron J.M."/>
            <person name="Costello J.C."/>
            <person name="Coyne J.A."/>
            <person name="Daub J."/>
            <person name="David R.G."/>
            <person name="Delcher A.L."/>
            <person name="Delehaunty K."/>
            <person name="Do C.B."/>
            <person name="Ebling H."/>
            <person name="Edwards K."/>
            <person name="Eickbush T."/>
            <person name="Evans J.D."/>
            <person name="Filipski A."/>
            <person name="Findeiss S."/>
            <person name="Freyhult E."/>
            <person name="Fulton L."/>
            <person name="Fulton R."/>
            <person name="Garcia A.C."/>
            <person name="Gardiner A."/>
            <person name="Garfield D.A."/>
            <person name="Garvin B.E."/>
            <person name="Gibson G."/>
            <person name="Gilbert D."/>
            <person name="Gnerre S."/>
            <person name="Godfrey J."/>
            <person name="Good R."/>
            <person name="Gotea V."/>
            <person name="Gravely B."/>
            <person name="Greenberg A.J."/>
            <person name="Griffiths-Jones S."/>
            <person name="Gross S."/>
            <person name="Guigo R."/>
            <person name="Gustafson E.A."/>
            <person name="Haerty W."/>
            <person name="Hahn M.W."/>
            <person name="Halligan D.L."/>
            <person name="Halpern A.L."/>
            <person name="Halter G.M."/>
            <person name="Han M.V."/>
            <person name="Heger A."/>
            <person name="Hillier L."/>
            <person name="Hinrichs A.S."/>
            <person name="Holmes I."/>
            <person name="Hoskins R.A."/>
            <person name="Hubisz M.J."/>
            <person name="Hultmark D."/>
            <person name="Huntley M.A."/>
            <person name="Jaffe D.B."/>
            <person name="Jagadeeshan S."/>
            <person name="Jeck W.R."/>
            <person name="Johnson J."/>
            <person name="Jones C.D."/>
            <person name="Jordan W.C."/>
            <person name="Karpen G.H."/>
            <person name="Kataoka E."/>
            <person name="Keightley P.D."/>
            <person name="Kheradpour P."/>
            <person name="Kirkness E.F."/>
            <person name="Koerich L.B."/>
            <person name="Kristiansen K."/>
            <person name="Kudrna D."/>
            <person name="Kulathinal R.J."/>
            <person name="Kumar S."/>
            <person name="Kwok R."/>
            <person name="Lander E."/>
            <person name="Langley C.H."/>
            <person name="Lapoint R."/>
            <person name="Lazzaro B.P."/>
            <person name="Lee S.J."/>
            <person name="Levesque L."/>
            <person name="Li R."/>
            <person name="Lin C.F."/>
            <person name="Lin M.F."/>
            <person name="Lindblad-Toh K."/>
            <person name="Llopart A."/>
            <person name="Long M."/>
            <person name="Low L."/>
            <person name="Lozovsky E."/>
            <person name="Lu J."/>
            <person name="Luo M."/>
            <person name="Machado C.A."/>
            <person name="Makalowski W."/>
            <person name="Marzo M."/>
            <person name="Matsuda M."/>
            <person name="Matzkin L."/>
            <person name="McAllister B."/>
            <person name="McBride C.S."/>
            <person name="McKernan B."/>
            <person name="McKernan K."/>
            <person name="Mendez-Lago M."/>
            <person name="Minx P."/>
            <person name="Mollenhauer M.U."/>
            <person name="Montooth K."/>
            <person name="Mount S.M."/>
            <person name="Mu X."/>
            <person name="Myers E."/>
            <person name="Negre B."/>
            <person name="Newfeld S."/>
            <person name="Nielsen R."/>
            <person name="Noor M.A."/>
            <person name="O'Grady P."/>
            <person name="Pachter L."/>
            <person name="Papaceit M."/>
            <person name="Parisi M.J."/>
            <person name="Parisi M."/>
            <person name="Parts L."/>
            <person name="Pedersen J.S."/>
            <person name="Pesole G."/>
            <person name="Phillippy A.M."/>
            <person name="Ponting C.P."/>
            <person name="Pop M."/>
            <person name="Porcelli D."/>
            <person name="Powell J.R."/>
            <person name="Prohaska S."/>
            <person name="Pruitt K."/>
            <person name="Puig M."/>
            <person name="Quesneville H."/>
            <person name="Ram K.R."/>
            <person name="Rand D."/>
            <person name="Rasmussen M.D."/>
            <person name="Reed L.K."/>
            <person name="Reenan R."/>
            <person name="Reily A."/>
            <person name="Remington K.A."/>
            <person name="Rieger T.T."/>
            <person name="Ritchie M.G."/>
            <person name="Robin C."/>
            <person name="Rogers Y.H."/>
            <person name="Rohde C."/>
            <person name="Rozas J."/>
            <person name="Rubenfield M.J."/>
            <person name="Ruiz A."/>
            <person name="Russo S."/>
            <person name="Salzberg S.L."/>
            <person name="Sanchez-Gracia A."/>
            <person name="Saranga D.J."/>
            <person name="Sato H."/>
            <person name="Schaeffer S.W."/>
            <person name="Schatz M.C."/>
            <person name="Schlenke T."/>
            <person name="Schwartz R."/>
            <person name="Segarra C."/>
            <person name="Singh R.S."/>
            <person name="Sirot L."/>
            <person name="Sirota M."/>
            <person name="Sisneros N.B."/>
            <person name="Smith C.D."/>
            <person name="Smith T.F."/>
            <person name="Spieth J."/>
            <person name="Stage D.E."/>
            <person name="Stark A."/>
            <person name="Stephan W."/>
            <person name="Strausberg R.L."/>
            <person name="Strempel S."/>
            <person name="Sturgill D."/>
            <person name="Sutton G."/>
            <person name="Sutton G.G."/>
            <person name="Tao W."/>
            <person name="Teichmann S."/>
            <person name="Tobari Y.N."/>
            <person name="Tomimura Y."/>
            <person name="Tsolas J.M."/>
            <person name="Valente V.L."/>
            <person name="Venter E."/>
            <person name="Venter J.C."/>
            <person name="Vicario S."/>
            <person name="Vieira F.G."/>
            <person name="Vilella A.J."/>
            <person name="Villasante A."/>
            <person name="Walenz B."/>
            <person name="Wang J."/>
            <person name="Wasserman M."/>
            <person name="Watts T."/>
            <person name="Wilson D."/>
            <person name="Wilson R.K."/>
            <person name="Wing R.A."/>
            <person name="Wolfner M.F."/>
            <person name="Wong A."/>
            <person name="Wong G.K."/>
            <person name="Wu C.I."/>
            <person name="Wu G."/>
            <person name="Yamamoto D."/>
            <person name="Yang H.P."/>
            <person name="Yang S.P."/>
            <person name="Yorke J.A."/>
            <person name="Yoshida K."/>
            <person name="Zdobnov E."/>
            <person name="Zhang P."/>
            <person name="Zhang Y."/>
            <person name="Zimin A.V."/>
            <person name="Baldwin J."/>
            <person name="Abdouelleil A."/>
            <person name="Abdulkadir J."/>
            <person name="Abebe A."/>
            <person name="Abera B."/>
            <person name="Abreu J."/>
            <person name="Acer S.C."/>
            <person name="Aftuck L."/>
            <person name="Alexander A."/>
            <person name="An P."/>
            <person name="Anderson E."/>
            <person name="Anderson S."/>
            <person name="Arachi H."/>
            <person name="Azer M."/>
            <person name="Bachantsang P."/>
            <person name="Barry A."/>
            <person name="Bayul T."/>
            <person name="Berlin A."/>
            <person name="Bessette D."/>
            <person name="Bloom T."/>
            <person name="Blye J."/>
            <person name="Boguslavskiy L."/>
            <person name="Bonnet C."/>
            <person name="Boukhgalter B."/>
            <person name="Bourzgui I."/>
            <person name="Brown A."/>
            <person name="Cahill P."/>
            <person name="Channer S."/>
            <person name="Cheshatsang Y."/>
            <person name="Chuda L."/>
            <person name="Citroen M."/>
            <person name="Collymore A."/>
            <person name="Cooke P."/>
            <person name="Costello M."/>
            <person name="D'Aco K."/>
            <person name="Daza R."/>
            <person name="De Haan G."/>
            <person name="DeGray S."/>
            <person name="DeMaso C."/>
            <person name="Dhargay N."/>
            <person name="Dooley K."/>
            <person name="Dooley E."/>
            <person name="Doricent M."/>
            <person name="Dorje P."/>
            <person name="Dorjee K."/>
            <person name="Dupes A."/>
            <person name="Elong R."/>
            <person name="Falk J."/>
            <person name="Farina A."/>
            <person name="Faro S."/>
            <person name="Ferguson D."/>
            <person name="Fisher S."/>
            <person name="Foley C.D."/>
            <person name="Franke A."/>
            <person name="Friedrich D."/>
            <person name="Gadbois L."/>
            <person name="Gearin G."/>
            <person name="Gearin C.R."/>
            <person name="Giannoukos G."/>
            <person name="Goode T."/>
            <person name="Graham J."/>
            <person name="Grandbois E."/>
            <person name="Grewal S."/>
            <person name="Gyaltsen K."/>
            <person name="Hafez N."/>
            <person name="Hagos B."/>
            <person name="Hall J."/>
            <person name="Henson C."/>
            <person name="Hollinger A."/>
            <person name="Honan T."/>
            <person name="Huard M.D."/>
            <person name="Hughes L."/>
            <person name="Hurhula B."/>
            <person name="Husby M.E."/>
            <person name="Kamat A."/>
            <person name="Kanga B."/>
            <person name="Kashin S."/>
            <person name="Khazanovich D."/>
            <person name="Kisner P."/>
            <person name="Lance K."/>
            <person name="Lara M."/>
            <person name="Lee W."/>
            <person name="Lennon N."/>
            <person name="Letendre F."/>
            <person name="LeVine R."/>
            <person name="Lipovsky A."/>
            <person name="Liu X."/>
            <person name="Liu J."/>
            <person name="Liu S."/>
            <person name="Lokyitsang T."/>
            <person name="Lokyitsang Y."/>
            <person name="Lubonja R."/>
            <person name="Lui A."/>
            <person name="MacDonald P."/>
            <person name="Magnisalis V."/>
            <person name="Maru K."/>
            <person name="Matthews C."/>
            <person name="McCusker W."/>
            <person name="McDonough S."/>
            <person name="Mehta T."/>
            <person name="Meldrim J."/>
            <person name="Meneus L."/>
            <person name="Mihai O."/>
            <person name="Mihalev A."/>
            <person name="Mihova T."/>
            <person name="Mittelman R."/>
            <person name="Mlenga V."/>
            <person name="Montmayeur A."/>
            <person name="Mulrain L."/>
            <person name="Navidi A."/>
            <person name="Naylor J."/>
            <person name="Negash T."/>
            <person name="Nguyen T."/>
            <person name="Nguyen N."/>
            <person name="Nicol R."/>
            <person name="Norbu C."/>
            <person name="Norbu N."/>
            <person name="Novod N."/>
            <person name="O'Neill B."/>
            <person name="Osman S."/>
            <person name="Markiewicz E."/>
            <person name="Oyono O.L."/>
            <person name="Patti C."/>
            <person name="Phunkhang P."/>
            <person name="Pierre F."/>
            <person name="Priest M."/>
            <person name="Raghuraman S."/>
            <person name="Rege F."/>
            <person name="Reyes R."/>
            <person name="Rise C."/>
            <person name="Rogov P."/>
            <person name="Ross K."/>
            <person name="Ryan E."/>
            <person name="Settipalli S."/>
            <person name="Shea T."/>
            <person name="Sherpa N."/>
            <person name="Shi L."/>
            <person name="Shih D."/>
            <person name="Sparrow T."/>
            <person name="Spaulding J."/>
            <person name="Stalker J."/>
            <person name="Stange-Thomann N."/>
            <person name="Stavropoulos S."/>
            <person name="Stone C."/>
            <person name="Strader C."/>
            <person name="Tesfaye S."/>
            <person name="Thomson T."/>
            <person name="Thoulutsang Y."/>
            <person name="Thoulutsang D."/>
            <person name="Topham K."/>
            <person name="Topping I."/>
            <person name="Tsamla T."/>
            <person name="Vassiliev H."/>
            <person name="Vo A."/>
            <person name="Wangchuk T."/>
            <person name="Wangdi T."/>
            <person name="Weiand M."/>
            <person name="Wilkinson J."/>
            <person name="Wilson A."/>
            <person name="Yadav S."/>
            <person name="Young G."/>
            <person name="Yu Q."/>
            <person name="Zembek L."/>
            <person name="Zhong D."/>
            <person name="Zimmer A."/>
            <person name="Zwirko Z."/>
            <person name="Jaffe D.B."/>
            <person name="Alvarez P."/>
            <person name="Brockman W."/>
            <person name="Butler J."/>
            <person name="Chin C."/>
            <person name="Gnerre S."/>
            <person name="Grabherr M."/>
            <person name="Kleber M."/>
            <person name="Mauceli E."/>
            <person name="MacCallum I."/>
        </authorList>
    </citation>
    <scope>NUCLEOTIDE SEQUENCE [LARGE SCALE GENOMIC DNA]</scope>
    <source>
        <strain evidence="3">Tucson 15287-2541.00</strain>
    </source>
</reference>